<organism evidence="1 3">
    <name type="scientific">Aliivibrio finisterrensis</name>
    <dbReference type="NCBI Taxonomy" id="511998"/>
    <lineage>
        <taxon>Bacteria</taxon>
        <taxon>Pseudomonadati</taxon>
        <taxon>Pseudomonadota</taxon>
        <taxon>Gammaproteobacteria</taxon>
        <taxon>Vibrionales</taxon>
        <taxon>Vibrionaceae</taxon>
        <taxon>Aliivibrio</taxon>
    </lineage>
</organism>
<reference evidence="3 4" key="1">
    <citation type="submission" date="2019-02" db="EMBL/GenBank/DDBJ databases">
        <title>Genome sequences of Aliivibrio finisterrensis strains from farmed Atlantic salmon.</title>
        <authorList>
            <person name="Bowman J.P."/>
        </authorList>
    </citation>
    <scope>NUCLEOTIDE SEQUENCE [LARGE SCALE GENOMIC DNA]</scope>
    <source>
        <strain evidence="2 4">A21</strain>
        <strain evidence="1 3">A46</strain>
    </source>
</reference>
<gene>
    <name evidence="2" type="ORF">ERW53_06430</name>
    <name evidence="1" type="ORF">ERW57_17355</name>
</gene>
<accession>A0A4Q5KRF3</accession>
<dbReference type="Proteomes" id="UP000294063">
    <property type="component" value="Unassembled WGS sequence"/>
</dbReference>
<proteinExistence type="predicted"/>
<dbReference type="RefSeq" id="WP_130047479.1">
    <property type="nucleotide sequence ID" value="NZ_SEZK01000046.1"/>
</dbReference>
<dbReference type="EMBL" id="SEZN01000008">
    <property type="protein sequence ID" value="RYU65522.1"/>
    <property type="molecule type" value="Genomic_DNA"/>
</dbReference>
<evidence type="ECO:0000313" key="4">
    <source>
        <dbReference type="Proteomes" id="UP000294166"/>
    </source>
</evidence>
<evidence type="ECO:0000313" key="1">
    <source>
        <dbReference type="EMBL" id="RYU48343.1"/>
    </source>
</evidence>
<name>A0A4Q5KRF3_9GAMM</name>
<sequence length="324" mass="36247">MSDFDDFDGVEEFYKGTLRKLKSDIYDEFVLGVVSTNKVDIHGDQMSLEALKSTEIAINKHGLPLNAHHDPRIATFGRTLAAKMLTSRDGEKTYVLAVIATYSKSFYRPFPTEMRALNSAYIPTETDVSFGDVEIEYSNIELDEDIITCALANAPEFVATKPYIAVRKAADPVTILSIAIPASIALPFLTGYFNKLGEQTANHQERFASWLVNSIVKKVNKRVLYNFNTPYRGCLVEFIIETNSPVLIKDSINQITDASNNAKKLIDNLVDESPKRLVYVYHNDDKMWVPEHVTLGSGQVLTDRPYLMSMEEFGGLSIGARIAD</sequence>
<evidence type="ECO:0000313" key="3">
    <source>
        <dbReference type="Proteomes" id="UP000294063"/>
    </source>
</evidence>
<comment type="caution">
    <text evidence="1">The sequence shown here is derived from an EMBL/GenBank/DDBJ whole genome shotgun (WGS) entry which is preliminary data.</text>
</comment>
<keyword evidence="4" id="KW-1185">Reference proteome</keyword>
<protein>
    <submittedName>
        <fullName evidence="1">Uncharacterized protein</fullName>
    </submittedName>
</protein>
<dbReference type="AlphaFoldDB" id="A0A4Q5KRF3"/>
<evidence type="ECO:0000313" key="2">
    <source>
        <dbReference type="EMBL" id="RYU65522.1"/>
    </source>
</evidence>
<dbReference type="Proteomes" id="UP000294166">
    <property type="component" value="Unassembled WGS sequence"/>
</dbReference>
<dbReference type="EMBL" id="SEZK01000046">
    <property type="protein sequence ID" value="RYU48343.1"/>
    <property type="molecule type" value="Genomic_DNA"/>
</dbReference>